<feature type="region of interest" description="Disordered" evidence="1">
    <location>
        <begin position="36"/>
        <end position="65"/>
    </location>
</feature>
<evidence type="ECO:0000256" key="1">
    <source>
        <dbReference type="SAM" id="MobiDB-lite"/>
    </source>
</evidence>
<feature type="compositionally biased region" description="Basic and acidic residues" evidence="1">
    <location>
        <begin position="36"/>
        <end position="50"/>
    </location>
</feature>
<protein>
    <submittedName>
        <fullName evidence="2">Uncharacterized protein</fullName>
    </submittedName>
</protein>
<dbReference type="EMBL" id="BK015908">
    <property type="protein sequence ID" value="DAF84743.1"/>
    <property type="molecule type" value="Genomic_DNA"/>
</dbReference>
<evidence type="ECO:0000313" key="2">
    <source>
        <dbReference type="EMBL" id="DAF84743.1"/>
    </source>
</evidence>
<organism evidence="2">
    <name type="scientific">Siphoviridae sp. ctss15</name>
    <dbReference type="NCBI Taxonomy" id="2825699"/>
    <lineage>
        <taxon>Viruses</taxon>
        <taxon>Duplodnaviria</taxon>
        <taxon>Heunggongvirae</taxon>
        <taxon>Uroviricota</taxon>
        <taxon>Caudoviricetes</taxon>
    </lineage>
</organism>
<sequence length="65" mass="7736">MSFEHCLHCLPPTRYPGCQDHCPYYAADIAKHRAAREEEQREAQEKDDYLGARQFKTRRGQKLRK</sequence>
<reference evidence="2" key="1">
    <citation type="journal article" date="2021" name="Proc. Natl. Acad. Sci. U.S.A.">
        <title>A Catalog of Tens of Thousands of Viruses from Human Metagenomes Reveals Hidden Associations with Chronic Diseases.</title>
        <authorList>
            <person name="Tisza M.J."/>
            <person name="Buck C.B."/>
        </authorList>
    </citation>
    <scope>NUCLEOTIDE SEQUENCE</scope>
    <source>
        <strain evidence="2">Ctss15</strain>
    </source>
</reference>
<feature type="compositionally biased region" description="Basic residues" evidence="1">
    <location>
        <begin position="55"/>
        <end position="65"/>
    </location>
</feature>
<accession>A0A8S5TRE6</accession>
<proteinExistence type="predicted"/>
<name>A0A8S5TRE6_9CAUD</name>